<comment type="caution">
    <text evidence="4">The sequence shown here is derived from an EMBL/GenBank/DDBJ whole genome shotgun (WGS) entry which is preliminary data.</text>
</comment>
<dbReference type="InterPro" id="IPR050109">
    <property type="entry name" value="HTH-type_TetR-like_transc_reg"/>
</dbReference>
<reference evidence="5" key="1">
    <citation type="journal article" date="2019" name="Int. J. Syst. Evol. Microbiol.">
        <title>The Global Catalogue of Microorganisms (GCM) 10K type strain sequencing project: providing services to taxonomists for standard genome sequencing and annotation.</title>
        <authorList>
            <consortium name="The Broad Institute Genomics Platform"/>
            <consortium name="The Broad Institute Genome Sequencing Center for Infectious Disease"/>
            <person name="Wu L."/>
            <person name="Ma J."/>
        </authorList>
    </citation>
    <scope>NUCLEOTIDE SEQUENCE [LARGE SCALE GENOMIC DNA]</scope>
    <source>
        <strain evidence="5">JCM 17810</strain>
    </source>
</reference>
<dbReference type="PANTHER" id="PTHR30055">
    <property type="entry name" value="HTH-TYPE TRANSCRIPTIONAL REGULATOR RUTR"/>
    <property type="match status" value="1"/>
</dbReference>
<gene>
    <name evidence="4" type="ORF">GCM10023169_01540</name>
</gene>
<keyword evidence="5" id="KW-1185">Reference proteome</keyword>
<feature type="DNA-binding region" description="H-T-H motif" evidence="2">
    <location>
        <begin position="32"/>
        <end position="51"/>
    </location>
</feature>
<accession>A0ABP8KSI5</accession>
<dbReference type="InterPro" id="IPR009057">
    <property type="entry name" value="Homeodomain-like_sf"/>
</dbReference>
<dbReference type="Pfam" id="PF00440">
    <property type="entry name" value="TetR_N"/>
    <property type="match status" value="1"/>
</dbReference>
<sequence length="193" mass="20989">MSAGKQPREPARDRLLRAAEELFYAHGIAAVGVDAVVERAGVATASLYKNFAGKDGLVAEYLRTRDERWRQHWESCITSHDDPLERALAVFTALDTWEADAGRHNGCAHLAALQQLAGDHAGSAVAREHKAHLRHRLGELVAAVGVRDADSAATDLLLIYEGTLALQAQDVASDPVERGGRLARRRLENPTSQ</sequence>
<organism evidence="4 5">
    <name type="scientific">Georgenia halophila</name>
    <dbReference type="NCBI Taxonomy" id="620889"/>
    <lineage>
        <taxon>Bacteria</taxon>
        <taxon>Bacillati</taxon>
        <taxon>Actinomycetota</taxon>
        <taxon>Actinomycetes</taxon>
        <taxon>Micrococcales</taxon>
        <taxon>Bogoriellaceae</taxon>
        <taxon>Georgenia</taxon>
    </lineage>
</organism>
<dbReference type="PANTHER" id="PTHR30055:SF200">
    <property type="entry name" value="HTH-TYPE TRANSCRIPTIONAL REPRESSOR BDCR"/>
    <property type="match status" value="1"/>
</dbReference>
<evidence type="ECO:0000313" key="4">
    <source>
        <dbReference type="EMBL" id="GAA4415331.1"/>
    </source>
</evidence>
<keyword evidence="1 2" id="KW-0238">DNA-binding</keyword>
<dbReference type="InterPro" id="IPR001647">
    <property type="entry name" value="HTH_TetR"/>
</dbReference>
<dbReference type="PROSITE" id="PS50977">
    <property type="entry name" value="HTH_TETR_2"/>
    <property type="match status" value="1"/>
</dbReference>
<feature type="domain" description="HTH tetR-type" evidence="3">
    <location>
        <begin position="9"/>
        <end position="69"/>
    </location>
</feature>
<dbReference type="Gene3D" id="1.10.357.10">
    <property type="entry name" value="Tetracycline Repressor, domain 2"/>
    <property type="match status" value="1"/>
</dbReference>
<name>A0ABP8KSI5_9MICO</name>
<evidence type="ECO:0000259" key="3">
    <source>
        <dbReference type="PROSITE" id="PS50977"/>
    </source>
</evidence>
<dbReference type="Proteomes" id="UP001500622">
    <property type="component" value="Unassembled WGS sequence"/>
</dbReference>
<dbReference type="PRINTS" id="PR00455">
    <property type="entry name" value="HTHTETR"/>
</dbReference>
<dbReference type="RefSeq" id="WP_345214581.1">
    <property type="nucleotide sequence ID" value="NZ_BAABGN010000001.1"/>
</dbReference>
<evidence type="ECO:0000256" key="2">
    <source>
        <dbReference type="PROSITE-ProRule" id="PRU00335"/>
    </source>
</evidence>
<dbReference type="SUPFAM" id="SSF46689">
    <property type="entry name" value="Homeodomain-like"/>
    <property type="match status" value="1"/>
</dbReference>
<evidence type="ECO:0000313" key="5">
    <source>
        <dbReference type="Proteomes" id="UP001500622"/>
    </source>
</evidence>
<protein>
    <submittedName>
        <fullName evidence="4">TetR/AcrR family transcriptional regulator</fullName>
    </submittedName>
</protein>
<proteinExistence type="predicted"/>
<evidence type="ECO:0000256" key="1">
    <source>
        <dbReference type="ARBA" id="ARBA00023125"/>
    </source>
</evidence>
<dbReference type="EMBL" id="BAABGN010000001">
    <property type="protein sequence ID" value="GAA4415331.1"/>
    <property type="molecule type" value="Genomic_DNA"/>
</dbReference>